<dbReference type="InterPro" id="IPR006278">
    <property type="entry name" value="SoxB"/>
</dbReference>
<evidence type="ECO:0000256" key="3">
    <source>
        <dbReference type="ARBA" id="ARBA00022741"/>
    </source>
</evidence>
<sequence>MIKGVPRTVGSRRGPDAPTALFWRKADPAPAYDVIVVGGGAHGLATAFSLAHTHKISRVAVLERGLIGGGNAGRNTTIVRSNYWLPETIRFYEYSLKLWETLSQTLDFNVMFSPRGVVFLAHDRADEDALIARGNRMLAEGVDAEWLDPAALRRLAPALDPVPGALLPVRGGLMQRRAGTARHDAVVWGYARAASRLGVDVIEHCPVTGFVRGAGGQVEGVETPRGVIRAPVVGLCTTGQTGTLLAREGIRLPLACHVLQAFVTEPVKPVLSPVVISNAAHVYVSQTEKGELVAGGSLDAAPGWQQAGPPERLAEVAAGLGALFPRFRGLRIMRSWAGVVDMTMDGSPLIGPTPVPGLYINAGWNYGGFKATPASGQLFATLLATGTAPPLIAPFALERFERGALLDEGGAGPRPWLQ</sequence>
<dbReference type="InterPro" id="IPR006076">
    <property type="entry name" value="FAD-dep_OxRdtase"/>
</dbReference>
<keyword evidence="7" id="KW-1185">Reference proteome</keyword>
<dbReference type="Gene3D" id="3.50.50.60">
    <property type="entry name" value="FAD/NAD(P)-binding domain"/>
    <property type="match status" value="1"/>
</dbReference>
<comment type="subcellular location">
    <subcellularLocation>
        <location evidence="1">Cytoplasm</location>
    </subcellularLocation>
</comment>
<gene>
    <name evidence="6" type="primary">thiO</name>
    <name evidence="6" type="ORF">RSPPHO_02937</name>
</gene>
<dbReference type="OrthoDB" id="9815989at2"/>
<dbReference type="EMBL" id="HE663493">
    <property type="protein sequence ID" value="CCG09563.1"/>
    <property type="molecule type" value="Genomic_DNA"/>
</dbReference>
<dbReference type="GO" id="GO:0005737">
    <property type="term" value="C:cytoplasm"/>
    <property type="evidence" value="ECO:0007669"/>
    <property type="project" value="UniProtKB-SubCell"/>
</dbReference>
<dbReference type="AlphaFoldDB" id="H6SQ44"/>
<evidence type="ECO:0000313" key="7">
    <source>
        <dbReference type="Proteomes" id="UP000033220"/>
    </source>
</evidence>
<reference evidence="6 7" key="1">
    <citation type="submission" date="2012-02" db="EMBL/GenBank/DDBJ databases">
        <title>Shotgun genome sequence of Phaeospirillum photometricum DSM 122.</title>
        <authorList>
            <person name="Duquesne K."/>
            <person name="Sturgis J."/>
        </authorList>
    </citation>
    <scope>NUCLEOTIDE SEQUENCE [LARGE SCALE GENOMIC DNA]</scope>
    <source>
        <strain evidence="7">DSM122</strain>
    </source>
</reference>
<keyword evidence="3" id="KW-0547">Nucleotide-binding</keyword>
<protein>
    <submittedName>
        <fullName evidence="6">Glycine oxidase ThiO</fullName>
        <ecNumber evidence="6">1.4.3.19</ecNumber>
    </submittedName>
</protein>
<dbReference type="Pfam" id="PF01266">
    <property type="entry name" value="DAO"/>
    <property type="match status" value="1"/>
</dbReference>
<accession>H6SQ44</accession>
<evidence type="ECO:0000256" key="4">
    <source>
        <dbReference type="ARBA" id="ARBA00023002"/>
    </source>
</evidence>
<feature type="domain" description="FAD dependent oxidoreductase" evidence="5">
    <location>
        <begin position="33"/>
        <end position="381"/>
    </location>
</feature>
<evidence type="ECO:0000259" key="5">
    <source>
        <dbReference type="Pfam" id="PF01266"/>
    </source>
</evidence>
<dbReference type="EC" id="1.4.3.19" evidence="6"/>
<dbReference type="PANTHER" id="PTHR13847">
    <property type="entry name" value="SARCOSINE DEHYDROGENASE-RELATED"/>
    <property type="match status" value="1"/>
</dbReference>
<dbReference type="KEGG" id="rpm:RSPPHO_02937"/>
<dbReference type="GO" id="GO:0000166">
    <property type="term" value="F:nucleotide binding"/>
    <property type="evidence" value="ECO:0007669"/>
    <property type="project" value="UniProtKB-KW"/>
</dbReference>
<dbReference type="SUPFAM" id="SSF51905">
    <property type="entry name" value="FAD/NAD(P)-binding domain"/>
    <property type="match status" value="1"/>
</dbReference>
<dbReference type="Proteomes" id="UP000033220">
    <property type="component" value="Chromosome DSM 122"/>
</dbReference>
<dbReference type="GO" id="GO:0046653">
    <property type="term" value="P:tetrahydrofolate metabolic process"/>
    <property type="evidence" value="ECO:0007669"/>
    <property type="project" value="InterPro"/>
</dbReference>
<dbReference type="PATRIC" id="fig|1150469.3.peg.3315"/>
<dbReference type="STRING" id="1150469.RSPPHO_02937"/>
<dbReference type="eggNOG" id="COG0665">
    <property type="taxonomic scope" value="Bacteria"/>
</dbReference>
<proteinExistence type="predicted"/>
<dbReference type="GO" id="GO:0008115">
    <property type="term" value="F:sarcosine oxidase activity"/>
    <property type="evidence" value="ECO:0007669"/>
    <property type="project" value="InterPro"/>
</dbReference>
<dbReference type="PANTHER" id="PTHR13847:SF287">
    <property type="entry name" value="FAD-DEPENDENT OXIDOREDUCTASE DOMAIN-CONTAINING PROTEIN 1"/>
    <property type="match status" value="1"/>
</dbReference>
<dbReference type="InterPro" id="IPR036188">
    <property type="entry name" value="FAD/NAD-bd_sf"/>
</dbReference>
<evidence type="ECO:0000313" key="6">
    <source>
        <dbReference type="EMBL" id="CCG09563.1"/>
    </source>
</evidence>
<dbReference type="RefSeq" id="WP_014416192.1">
    <property type="nucleotide sequence ID" value="NC_017059.1"/>
</dbReference>
<keyword evidence="2" id="KW-0963">Cytoplasm</keyword>
<dbReference type="Gene3D" id="3.30.9.10">
    <property type="entry name" value="D-Amino Acid Oxidase, subunit A, domain 2"/>
    <property type="match status" value="1"/>
</dbReference>
<dbReference type="NCBIfam" id="TIGR01373">
    <property type="entry name" value="soxB"/>
    <property type="match status" value="1"/>
</dbReference>
<dbReference type="HOGENOM" id="CLU_007884_4_1_5"/>
<dbReference type="SUPFAM" id="SSF54373">
    <property type="entry name" value="FAD-linked reductases, C-terminal domain"/>
    <property type="match status" value="1"/>
</dbReference>
<keyword evidence="4 6" id="KW-0560">Oxidoreductase</keyword>
<evidence type="ECO:0000256" key="2">
    <source>
        <dbReference type="ARBA" id="ARBA00022490"/>
    </source>
</evidence>
<organism evidence="6 7">
    <name type="scientific">Pararhodospirillum photometricum DSM 122</name>
    <dbReference type="NCBI Taxonomy" id="1150469"/>
    <lineage>
        <taxon>Bacteria</taxon>
        <taxon>Pseudomonadati</taxon>
        <taxon>Pseudomonadota</taxon>
        <taxon>Alphaproteobacteria</taxon>
        <taxon>Rhodospirillales</taxon>
        <taxon>Rhodospirillaceae</taxon>
        <taxon>Pararhodospirillum</taxon>
    </lineage>
</organism>
<name>H6SQ44_PARPM</name>
<dbReference type="GO" id="GO:0043799">
    <property type="term" value="F:glycine oxidase activity"/>
    <property type="evidence" value="ECO:0007669"/>
    <property type="project" value="UniProtKB-EC"/>
</dbReference>
<evidence type="ECO:0000256" key="1">
    <source>
        <dbReference type="ARBA" id="ARBA00004496"/>
    </source>
</evidence>